<feature type="region of interest" description="Disordered" evidence="1">
    <location>
        <begin position="326"/>
        <end position="347"/>
    </location>
</feature>
<protein>
    <submittedName>
        <fullName evidence="2">Uncharacterized protein</fullName>
    </submittedName>
</protein>
<dbReference type="InParanoid" id="A0A136IJI0"/>
<reference evidence="3" key="1">
    <citation type="submission" date="2016-02" db="EMBL/GenBank/DDBJ databases">
        <title>Draft genome sequence of Microdochium bolleyi, a fungal endophyte of beachgrass.</title>
        <authorList>
            <consortium name="DOE Joint Genome Institute"/>
            <person name="David A.S."/>
            <person name="May G."/>
            <person name="Haridas S."/>
            <person name="Lim J."/>
            <person name="Wang M."/>
            <person name="Labutti K."/>
            <person name="Lipzen A."/>
            <person name="Barry K."/>
            <person name="Grigoriev I.V."/>
        </authorList>
    </citation>
    <scope>NUCLEOTIDE SEQUENCE [LARGE SCALE GENOMIC DNA]</scope>
    <source>
        <strain evidence="3">J235TASD1</strain>
    </source>
</reference>
<evidence type="ECO:0000313" key="2">
    <source>
        <dbReference type="EMBL" id="KXJ84789.1"/>
    </source>
</evidence>
<dbReference type="STRING" id="196109.A0A136IJI0"/>
<sequence>MQKAVTRQPQRYQLDFEYKVVALPTTQEPRPDWRQGRRDPTPLEAKFLAQGVLGRRFSPSMQELQRCGWESWAEYATTRIDLPILVGNTGRLDLVLSIRLTMQISLAVTVLALSPYVAAFGKRGAAERAMIYALYAMEDVYGDDESKWTIGKGCVGSRDNLVKTSTKMTANTKRCTLGELLDHMWHTTELQALVDHKQAWRPDTPQGQPKAPLETAQDEAPDRATATRRVDTVMNVINLERGSVQRITKNVMLINDPGSLIRDVPVKITAADGTTTTTNRPLYRPNRSYTGLLNVANVLEGATDYYDTISALGPKFKAAQAELRRLQDLDKPPAGQNPKPARDRWLPNGVNNIMDRWEEKFRTNVDYVYELRPDDDTPGRDTIKSKPHQFPGGGAGEYMEIKPYQEPSKELTIANWQADGFTNEAAASAKWDAAVASYSATRLGRDHDSAITAIRNTQRVSTPSTTVTPACGP</sequence>
<dbReference type="OrthoDB" id="5030330at2759"/>
<feature type="compositionally biased region" description="Basic and acidic residues" evidence="1">
    <location>
        <begin position="372"/>
        <end position="384"/>
    </location>
</feature>
<accession>A0A136IJI0</accession>
<keyword evidence="3" id="KW-1185">Reference proteome</keyword>
<dbReference type="AlphaFoldDB" id="A0A136IJI0"/>
<proteinExistence type="predicted"/>
<organism evidence="2 3">
    <name type="scientific">Microdochium bolleyi</name>
    <dbReference type="NCBI Taxonomy" id="196109"/>
    <lineage>
        <taxon>Eukaryota</taxon>
        <taxon>Fungi</taxon>
        <taxon>Dikarya</taxon>
        <taxon>Ascomycota</taxon>
        <taxon>Pezizomycotina</taxon>
        <taxon>Sordariomycetes</taxon>
        <taxon>Xylariomycetidae</taxon>
        <taxon>Xylariales</taxon>
        <taxon>Microdochiaceae</taxon>
        <taxon>Microdochium</taxon>
    </lineage>
</organism>
<gene>
    <name evidence="2" type="ORF">Micbo1qcDRAFT_181357</name>
</gene>
<feature type="region of interest" description="Disordered" evidence="1">
    <location>
        <begin position="200"/>
        <end position="225"/>
    </location>
</feature>
<dbReference type="EMBL" id="KQ964331">
    <property type="protein sequence ID" value="KXJ84789.1"/>
    <property type="molecule type" value="Genomic_DNA"/>
</dbReference>
<dbReference type="Proteomes" id="UP000070501">
    <property type="component" value="Unassembled WGS sequence"/>
</dbReference>
<feature type="region of interest" description="Disordered" evidence="1">
    <location>
        <begin position="372"/>
        <end position="396"/>
    </location>
</feature>
<name>A0A136IJI0_9PEZI</name>
<evidence type="ECO:0000256" key="1">
    <source>
        <dbReference type="SAM" id="MobiDB-lite"/>
    </source>
</evidence>
<evidence type="ECO:0000313" key="3">
    <source>
        <dbReference type="Proteomes" id="UP000070501"/>
    </source>
</evidence>